<comment type="caution">
    <text evidence="2">The sequence shown here is derived from an EMBL/GenBank/DDBJ whole genome shotgun (WGS) entry which is preliminary data.</text>
</comment>
<dbReference type="EMBL" id="CAQK01000542">
    <property type="protein sequence ID" value="CCQ51872.1"/>
    <property type="molecule type" value="Genomic_DNA"/>
</dbReference>
<protein>
    <recommendedName>
        <fullName evidence="1">DUF6888 domain-containing protein</fullName>
    </recommendedName>
</protein>
<organism evidence="2 3">
    <name type="scientific">Crocosphaera watsonii WH 8502</name>
    <dbReference type="NCBI Taxonomy" id="423474"/>
    <lineage>
        <taxon>Bacteria</taxon>
        <taxon>Bacillati</taxon>
        <taxon>Cyanobacteriota</taxon>
        <taxon>Cyanophyceae</taxon>
        <taxon>Oscillatoriophycideae</taxon>
        <taxon>Chroococcales</taxon>
        <taxon>Aphanothecaceae</taxon>
        <taxon>Crocosphaera</taxon>
    </lineage>
</organism>
<accession>T2IGC7</accession>
<name>T2IGC7_CROWT</name>
<dbReference type="InterPro" id="IPR054181">
    <property type="entry name" value="DUF6888"/>
</dbReference>
<dbReference type="Proteomes" id="UP000018348">
    <property type="component" value="Unassembled WGS sequence"/>
</dbReference>
<dbReference type="Pfam" id="PF21828">
    <property type="entry name" value="DUF6888"/>
    <property type="match status" value="1"/>
</dbReference>
<dbReference type="GeneID" id="88765340"/>
<evidence type="ECO:0000259" key="1">
    <source>
        <dbReference type="Pfam" id="PF21828"/>
    </source>
</evidence>
<gene>
    <name evidence="2" type="ORF">CWATWH8502_667</name>
</gene>
<sequence length="65" mass="7744">MKPTPAQTEKLYDIAYWITEYLKEPITIIRVDERTPHYLYVQFGTEDERFFLITVDGEILSDESN</sequence>
<proteinExistence type="predicted"/>
<dbReference type="AlphaFoldDB" id="T2IGC7"/>
<reference evidence="2 3" key="1">
    <citation type="submission" date="2013-01" db="EMBL/GenBank/DDBJ databases">
        <authorList>
            <person name="Bench S."/>
        </authorList>
    </citation>
    <scope>NUCLEOTIDE SEQUENCE [LARGE SCALE GENOMIC DNA]</scope>
    <source>
        <strain evidence="2 3">WH 8502</strain>
    </source>
</reference>
<evidence type="ECO:0000313" key="2">
    <source>
        <dbReference type="EMBL" id="CCQ51872.1"/>
    </source>
</evidence>
<reference evidence="2 3" key="2">
    <citation type="submission" date="2013-09" db="EMBL/GenBank/DDBJ databases">
        <title>Whole genome comparison of six Crocosphaera watsonii strains with differing phenotypes.</title>
        <authorList>
            <person name="Bench S.R."/>
            <person name="Heller P."/>
            <person name="Frank I."/>
            <person name="Arciniega M."/>
            <person name="Shilova I.N."/>
            <person name="Zehr J.P."/>
        </authorList>
    </citation>
    <scope>NUCLEOTIDE SEQUENCE [LARGE SCALE GENOMIC DNA]</scope>
    <source>
        <strain evidence="2 3">WH 8502</strain>
    </source>
</reference>
<evidence type="ECO:0000313" key="3">
    <source>
        <dbReference type="Proteomes" id="UP000018348"/>
    </source>
</evidence>
<feature type="domain" description="DUF6888" evidence="1">
    <location>
        <begin position="2"/>
        <end position="58"/>
    </location>
</feature>
<dbReference type="RefSeq" id="WP_021831011.1">
    <property type="nucleotide sequence ID" value="NZ_CAQK01000542.1"/>
</dbReference>